<reference evidence="2" key="1">
    <citation type="submission" date="2021-01" db="EMBL/GenBank/DDBJ databases">
        <authorList>
            <person name="Corre E."/>
            <person name="Pelletier E."/>
            <person name="Niang G."/>
            <person name="Scheremetjew M."/>
            <person name="Finn R."/>
            <person name="Kale V."/>
            <person name="Holt S."/>
            <person name="Cochrane G."/>
            <person name="Meng A."/>
            <person name="Brown T."/>
            <person name="Cohen L."/>
        </authorList>
    </citation>
    <scope>NUCLEOTIDE SEQUENCE</scope>
    <source>
        <strain evidence="2">PLY182g</strain>
    </source>
</reference>
<dbReference type="AlphaFoldDB" id="A0A7S0LMU0"/>
<evidence type="ECO:0000256" key="1">
    <source>
        <dbReference type="SAM" id="SignalP"/>
    </source>
</evidence>
<sequence>MTSLTMPRHIIIFLLVHVVMVRGFTLTCVSGPAATVHRSISVHMSLPYDKTREGEYPHPHDSDYQFGDITKRVIRDLTGNKDYELGDGTKVVAQATLDAAEAAAEASIAAGGTAAEAGAAARKALDDSGYQFGDITKGVLKGFEKGVQEVTGNNKYQFGDLTKNLAKGLFNAVEKGAASAKDQIEDTDRK</sequence>
<proteinExistence type="predicted"/>
<evidence type="ECO:0000313" key="2">
    <source>
        <dbReference type="EMBL" id="CAD8615650.1"/>
    </source>
</evidence>
<name>A0A7S0LMU0_9EUKA</name>
<feature type="signal peptide" evidence="1">
    <location>
        <begin position="1"/>
        <end position="23"/>
    </location>
</feature>
<dbReference type="EMBL" id="HBEY01039818">
    <property type="protein sequence ID" value="CAD8615650.1"/>
    <property type="molecule type" value="Transcribed_RNA"/>
</dbReference>
<keyword evidence="1" id="KW-0732">Signal</keyword>
<feature type="chain" id="PRO_5030504166" evidence="1">
    <location>
        <begin position="24"/>
        <end position="190"/>
    </location>
</feature>
<accession>A0A7S0LMU0</accession>
<protein>
    <submittedName>
        <fullName evidence="2">Uncharacterized protein</fullName>
    </submittedName>
</protein>
<organism evidence="2">
    <name type="scientific">Coccolithus braarudii</name>
    <dbReference type="NCBI Taxonomy" id="221442"/>
    <lineage>
        <taxon>Eukaryota</taxon>
        <taxon>Haptista</taxon>
        <taxon>Haptophyta</taxon>
        <taxon>Prymnesiophyceae</taxon>
        <taxon>Coccolithales</taxon>
        <taxon>Coccolithaceae</taxon>
        <taxon>Coccolithus</taxon>
    </lineage>
</organism>
<gene>
    <name evidence="2" type="ORF">CPEL01642_LOCUS19031</name>
</gene>